<evidence type="ECO:0000256" key="2">
    <source>
        <dbReference type="RuleBase" id="RU003875"/>
    </source>
</evidence>
<dbReference type="GO" id="GO:0016722">
    <property type="term" value="F:oxidoreductase activity, acting on metal ions"/>
    <property type="evidence" value="ECO:0007669"/>
    <property type="project" value="InterPro"/>
</dbReference>
<dbReference type="CDD" id="cd01043">
    <property type="entry name" value="DPS"/>
    <property type="match status" value="1"/>
</dbReference>
<dbReference type="InterPro" id="IPR008331">
    <property type="entry name" value="Ferritin_DPS_dom"/>
</dbReference>
<evidence type="ECO:0000313" key="5">
    <source>
        <dbReference type="Proteomes" id="UP000249688"/>
    </source>
</evidence>
<keyword evidence="4" id="KW-0238">DNA-binding</keyword>
<dbReference type="PROSITE" id="PS00819">
    <property type="entry name" value="DPS_2"/>
    <property type="match status" value="1"/>
</dbReference>
<dbReference type="GO" id="GO:0003677">
    <property type="term" value="F:DNA binding"/>
    <property type="evidence" value="ECO:0007669"/>
    <property type="project" value="UniProtKB-KW"/>
</dbReference>
<comment type="similarity">
    <text evidence="1 2">Belongs to the Dps family.</text>
</comment>
<protein>
    <submittedName>
        <fullName evidence="4">Starvation-inducible DNA-binding protein</fullName>
    </submittedName>
</protein>
<evidence type="ECO:0000313" key="4">
    <source>
        <dbReference type="EMBL" id="PZW39368.1"/>
    </source>
</evidence>
<dbReference type="AlphaFoldDB" id="A0A2W7HZ94"/>
<dbReference type="SUPFAM" id="SSF47240">
    <property type="entry name" value="Ferritin-like"/>
    <property type="match status" value="1"/>
</dbReference>
<reference evidence="4 5" key="1">
    <citation type="submission" date="2018-06" db="EMBL/GenBank/DDBJ databases">
        <title>Genomic Encyclopedia of Archaeal and Bacterial Type Strains, Phase II (KMG-II): from individual species to whole genera.</title>
        <authorList>
            <person name="Goeker M."/>
        </authorList>
    </citation>
    <scope>NUCLEOTIDE SEQUENCE [LARGE SCALE GENOMIC DNA]</scope>
    <source>
        <strain evidence="4 5">DSM 24525</strain>
    </source>
</reference>
<dbReference type="PROSITE" id="PS00818">
    <property type="entry name" value="DPS_1"/>
    <property type="match status" value="1"/>
</dbReference>
<dbReference type="InterPro" id="IPR009078">
    <property type="entry name" value="Ferritin-like_SF"/>
</dbReference>
<proteinExistence type="inferred from homology"/>
<dbReference type="InterPro" id="IPR012347">
    <property type="entry name" value="Ferritin-like"/>
</dbReference>
<accession>A0A2W7HZ94</accession>
<dbReference type="PANTHER" id="PTHR42932:SF3">
    <property type="entry name" value="DNA PROTECTION DURING STARVATION PROTEIN"/>
    <property type="match status" value="1"/>
</dbReference>
<gene>
    <name evidence="4" type="ORF">C8P66_12938</name>
</gene>
<dbReference type="EMBL" id="QKYU01000029">
    <property type="protein sequence ID" value="PZW39368.1"/>
    <property type="molecule type" value="Genomic_DNA"/>
</dbReference>
<dbReference type="RefSeq" id="WP_111400069.1">
    <property type="nucleotide sequence ID" value="NZ_QKYU01000029.1"/>
</dbReference>
<keyword evidence="5" id="KW-1185">Reference proteome</keyword>
<sequence>MSAINDRAAHTADALSAVLADTFRLYMKVHGFHWNVSGPRFRVLHQMFEEQYNELWQALDPIAERIRALGQTAPGSLGAIAALGTLPETEGVPAARAMIEAALDGHLAVAGSAKAALTAAEDAADPVTADLMTQRIASHEKTAWMLRAMLSEDVPAL</sequence>
<dbReference type="GO" id="GO:0008199">
    <property type="term" value="F:ferric iron binding"/>
    <property type="evidence" value="ECO:0007669"/>
    <property type="project" value="InterPro"/>
</dbReference>
<comment type="caution">
    <text evidence="4">The sequence shown here is derived from an EMBL/GenBank/DDBJ whole genome shotgun (WGS) entry which is preliminary data.</text>
</comment>
<dbReference type="PIRSF" id="PIRSF005900">
    <property type="entry name" value="Dps"/>
    <property type="match status" value="1"/>
</dbReference>
<dbReference type="PRINTS" id="PR01346">
    <property type="entry name" value="HELNAPAPROT"/>
</dbReference>
<dbReference type="PANTHER" id="PTHR42932">
    <property type="entry name" value="GENERAL STRESS PROTEIN 20U"/>
    <property type="match status" value="1"/>
</dbReference>
<name>A0A2W7HZ94_9PROT</name>
<dbReference type="Gene3D" id="1.20.1260.10">
    <property type="match status" value="1"/>
</dbReference>
<dbReference type="InterPro" id="IPR002177">
    <property type="entry name" value="DPS_DNA-bd"/>
</dbReference>
<evidence type="ECO:0000256" key="1">
    <source>
        <dbReference type="ARBA" id="ARBA00009497"/>
    </source>
</evidence>
<dbReference type="Proteomes" id="UP000249688">
    <property type="component" value="Unassembled WGS sequence"/>
</dbReference>
<dbReference type="InterPro" id="IPR023188">
    <property type="entry name" value="DPS_DNA-bd_CS"/>
</dbReference>
<evidence type="ECO:0000259" key="3">
    <source>
        <dbReference type="Pfam" id="PF00210"/>
    </source>
</evidence>
<dbReference type="OrthoDB" id="9797687at2"/>
<organism evidence="4 5">
    <name type="scientific">Humitalea rosea</name>
    <dbReference type="NCBI Taxonomy" id="990373"/>
    <lineage>
        <taxon>Bacteria</taxon>
        <taxon>Pseudomonadati</taxon>
        <taxon>Pseudomonadota</taxon>
        <taxon>Alphaproteobacteria</taxon>
        <taxon>Acetobacterales</taxon>
        <taxon>Roseomonadaceae</taxon>
        <taxon>Humitalea</taxon>
    </lineage>
</organism>
<dbReference type="Pfam" id="PF00210">
    <property type="entry name" value="Ferritin"/>
    <property type="match status" value="1"/>
</dbReference>
<feature type="domain" description="Ferritin/DPS" evidence="3">
    <location>
        <begin position="13"/>
        <end position="151"/>
    </location>
</feature>